<keyword evidence="2" id="KW-1185">Reference proteome</keyword>
<name>A0A371DCQ0_9APHY</name>
<organism evidence="1 2">
    <name type="scientific">Lentinus brumalis</name>
    <dbReference type="NCBI Taxonomy" id="2498619"/>
    <lineage>
        <taxon>Eukaryota</taxon>
        <taxon>Fungi</taxon>
        <taxon>Dikarya</taxon>
        <taxon>Basidiomycota</taxon>
        <taxon>Agaricomycotina</taxon>
        <taxon>Agaricomycetes</taxon>
        <taxon>Polyporales</taxon>
        <taxon>Polyporaceae</taxon>
        <taxon>Lentinus</taxon>
    </lineage>
</organism>
<proteinExistence type="predicted"/>
<dbReference type="EMBL" id="KZ857400">
    <property type="protein sequence ID" value="RDX50293.1"/>
    <property type="molecule type" value="Genomic_DNA"/>
</dbReference>
<dbReference type="Proteomes" id="UP000256964">
    <property type="component" value="Unassembled WGS sequence"/>
</dbReference>
<dbReference type="AlphaFoldDB" id="A0A371DCQ0"/>
<evidence type="ECO:0000313" key="2">
    <source>
        <dbReference type="Proteomes" id="UP000256964"/>
    </source>
</evidence>
<gene>
    <name evidence="1" type="ORF">OH76DRAFT_468533</name>
</gene>
<protein>
    <submittedName>
        <fullName evidence="1">Uncharacterized protein</fullName>
    </submittedName>
</protein>
<sequence>MANTCPRASLYRELPAPAPEPACSVLRRGQPPSHDSGSSCPISLPYPAHSSFAATTAPPPHEPLLRYARQPRNSAPTPMNSWCSSWAIYSRLNDYPARPIRERTHAFICRTPCSRRRPIASHHAHPTPSTQTTLGPACFLAAAFLPSKQPSALCVAVYLVALSGPCDIEADCPAFMLLHIPALGLLPTRM</sequence>
<evidence type="ECO:0000313" key="1">
    <source>
        <dbReference type="EMBL" id="RDX50293.1"/>
    </source>
</evidence>
<reference evidence="1 2" key="1">
    <citation type="journal article" date="2018" name="Biotechnol. Biofuels">
        <title>Integrative visual omics of the white-rot fungus Polyporus brumalis exposes the biotechnological potential of its oxidative enzymes for delignifying raw plant biomass.</title>
        <authorList>
            <person name="Miyauchi S."/>
            <person name="Rancon A."/>
            <person name="Drula E."/>
            <person name="Hage H."/>
            <person name="Chaduli D."/>
            <person name="Favel A."/>
            <person name="Grisel S."/>
            <person name="Henrissat B."/>
            <person name="Herpoel-Gimbert I."/>
            <person name="Ruiz-Duenas F.J."/>
            <person name="Chevret D."/>
            <person name="Hainaut M."/>
            <person name="Lin J."/>
            <person name="Wang M."/>
            <person name="Pangilinan J."/>
            <person name="Lipzen A."/>
            <person name="Lesage-Meessen L."/>
            <person name="Navarro D."/>
            <person name="Riley R."/>
            <person name="Grigoriev I.V."/>
            <person name="Zhou S."/>
            <person name="Raouche S."/>
            <person name="Rosso M.N."/>
        </authorList>
    </citation>
    <scope>NUCLEOTIDE SEQUENCE [LARGE SCALE GENOMIC DNA]</scope>
    <source>
        <strain evidence="1 2">BRFM 1820</strain>
    </source>
</reference>
<accession>A0A371DCQ0</accession>